<comment type="caution">
    <text evidence="1">The sequence shown here is derived from an EMBL/GenBank/DDBJ whole genome shotgun (WGS) entry which is preliminary data.</text>
</comment>
<evidence type="ECO:0000313" key="1">
    <source>
        <dbReference type="EMBL" id="MFD1215437.1"/>
    </source>
</evidence>
<name>A0ABW3U3Z0_9GAMM</name>
<dbReference type="Proteomes" id="UP001597264">
    <property type="component" value="Unassembled WGS sequence"/>
</dbReference>
<keyword evidence="2" id="KW-1185">Reference proteome</keyword>
<proteinExistence type="predicted"/>
<sequence>MIESDNALIVAASPTSATCAKSEGHWMVVEENANPSSDYFVLPYLHAQGHTVERHRFADVPEPGTLRGAHILFVRYIPPAWRRLIASNRDKLAGVHFFMDDDLFSWSSFSRMPLRYQWKLLRLSWRHQGWLRDMDAKLLVSTPYLQARYAQWQPQLLAPQVPAALAPLAQRTDFQGEGSGSVTLFYHGSASHGADLKWLRPVIARVLAADARIVFEVIGNARVNRLFRGLPRVHVVHPMKWDAYQSLLQQPGRTIGLAPLLDSPFNRARSHTKFLDITLAGAVGIYAAGTVYGGVVRHKENGLLLPMEQDAWVDGILQLAENAPMRARMLSEARGCL</sequence>
<reference evidence="2" key="1">
    <citation type="journal article" date="2019" name="Int. J. Syst. Evol. Microbiol.">
        <title>The Global Catalogue of Microorganisms (GCM) 10K type strain sequencing project: providing services to taxonomists for standard genome sequencing and annotation.</title>
        <authorList>
            <consortium name="The Broad Institute Genomics Platform"/>
            <consortium name="The Broad Institute Genome Sequencing Center for Infectious Disease"/>
            <person name="Wu L."/>
            <person name="Ma J."/>
        </authorList>
    </citation>
    <scope>NUCLEOTIDE SEQUENCE [LARGE SCALE GENOMIC DNA]</scope>
    <source>
        <strain evidence="2">CCUG 54356</strain>
    </source>
</reference>
<protein>
    <submittedName>
        <fullName evidence="1">Glycosyltransferase family 1 protein</fullName>
    </submittedName>
</protein>
<evidence type="ECO:0000313" key="2">
    <source>
        <dbReference type="Proteomes" id="UP001597264"/>
    </source>
</evidence>
<dbReference type="RefSeq" id="WP_230437817.1">
    <property type="nucleotide sequence ID" value="NZ_CP087715.1"/>
</dbReference>
<accession>A0ABW3U3Z0</accession>
<organism evidence="1 2">
    <name type="scientific">Microbulbifer celer</name>
    <dbReference type="NCBI Taxonomy" id="435905"/>
    <lineage>
        <taxon>Bacteria</taxon>
        <taxon>Pseudomonadati</taxon>
        <taxon>Pseudomonadota</taxon>
        <taxon>Gammaproteobacteria</taxon>
        <taxon>Cellvibrionales</taxon>
        <taxon>Microbulbiferaceae</taxon>
        <taxon>Microbulbifer</taxon>
    </lineage>
</organism>
<dbReference type="EMBL" id="JBHTLR010000004">
    <property type="protein sequence ID" value="MFD1215437.1"/>
    <property type="molecule type" value="Genomic_DNA"/>
</dbReference>
<gene>
    <name evidence="1" type="ORF">ACFQ2X_02395</name>
</gene>